<evidence type="ECO:0000259" key="1">
    <source>
        <dbReference type="PROSITE" id="PS50883"/>
    </source>
</evidence>
<dbReference type="RefSeq" id="WP_010619948.1">
    <property type="nucleotide sequence ID" value="NZ_PUFO01000025.1"/>
</dbReference>
<proteinExistence type="predicted"/>
<sequence length="227" mass="25854">MYKYFVQPIINKFNQSVIGYELLLKKLTEQGWRPPHSFADVPAEIVAGKLVEAASELSLKVSSLSVNLNRAQILNDQVVDALIKAQKIIRPTRIQVELTEDSTDQTILTKDISEVLKKFVASGIEVSLDDVDSGSNTEQQVQALIPLASEIKFALQNFDKSVYHPDMQQRVIFWRDFAKEHKVRFVLEGIEDKQIDKFIDTFNVDVRQGYFYEKPHLVATDAKQKLG</sequence>
<gene>
    <name evidence="2" type="ORF">C5L31_001150</name>
</gene>
<dbReference type="STRING" id="1122149.FD44_GL001367"/>
<name>A0A4R5NQP2_9LACO</name>
<evidence type="ECO:0000313" key="2">
    <source>
        <dbReference type="EMBL" id="TDG79201.1"/>
    </source>
</evidence>
<dbReference type="PROSITE" id="PS50883">
    <property type="entry name" value="EAL"/>
    <property type="match status" value="1"/>
</dbReference>
<dbReference type="EMBL" id="PUFO01000025">
    <property type="protein sequence ID" value="TDG79201.1"/>
    <property type="molecule type" value="Genomic_DNA"/>
</dbReference>
<dbReference type="OrthoDB" id="8731447at2"/>
<organism evidence="2 3">
    <name type="scientific">Secundilactobacillus malefermentans</name>
    <dbReference type="NCBI Taxonomy" id="176292"/>
    <lineage>
        <taxon>Bacteria</taxon>
        <taxon>Bacillati</taxon>
        <taxon>Bacillota</taxon>
        <taxon>Bacilli</taxon>
        <taxon>Lactobacillales</taxon>
        <taxon>Lactobacillaceae</taxon>
        <taxon>Secundilactobacillus</taxon>
    </lineage>
</organism>
<evidence type="ECO:0000313" key="3">
    <source>
        <dbReference type="Proteomes" id="UP000294854"/>
    </source>
</evidence>
<feature type="domain" description="EAL" evidence="1">
    <location>
        <begin position="1"/>
        <end position="227"/>
    </location>
</feature>
<keyword evidence="3" id="KW-1185">Reference proteome</keyword>
<dbReference type="Pfam" id="PF00563">
    <property type="entry name" value="EAL"/>
    <property type="match status" value="1"/>
</dbReference>
<reference evidence="2 3" key="1">
    <citation type="journal article" date="2019" name="Appl. Microbiol. Biotechnol.">
        <title>Uncovering carbohydrate metabolism through a genotype-phenotype association study of 56 lactic acid bacteria genomes.</title>
        <authorList>
            <person name="Buron-Moles G."/>
            <person name="Chailyan A."/>
            <person name="Dolejs I."/>
            <person name="Forster J."/>
            <person name="Miks M.H."/>
        </authorList>
    </citation>
    <scope>NUCLEOTIDE SEQUENCE [LARGE SCALE GENOMIC DNA]</scope>
    <source>
        <strain evidence="2 3">ATCC 49373</strain>
    </source>
</reference>
<dbReference type="SMART" id="SM00052">
    <property type="entry name" value="EAL"/>
    <property type="match status" value="1"/>
</dbReference>
<dbReference type="InterPro" id="IPR001633">
    <property type="entry name" value="EAL_dom"/>
</dbReference>
<accession>A0A4R5NQP2</accession>
<dbReference type="SUPFAM" id="SSF141868">
    <property type="entry name" value="EAL domain-like"/>
    <property type="match status" value="1"/>
</dbReference>
<dbReference type="Gene3D" id="3.20.20.450">
    <property type="entry name" value="EAL domain"/>
    <property type="match status" value="1"/>
</dbReference>
<dbReference type="InterPro" id="IPR035919">
    <property type="entry name" value="EAL_sf"/>
</dbReference>
<protein>
    <recommendedName>
        <fullName evidence="1">EAL domain-containing protein</fullName>
    </recommendedName>
</protein>
<dbReference type="Proteomes" id="UP000294854">
    <property type="component" value="Unassembled WGS sequence"/>
</dbReference>
<dbReference type="AlphaFoldDB" id="A0A4R5NQP2"/>
<comment type="caution">
    <text evidence="2">The sequence shown here is derived from an EMBL/GenBank/DDBJ whole genome shotgun (WGS) entry which is preliminary data.</text>
</comment>